<keyword evidence="9" id="KW-1185">Reference proteome</keyword>
<feature type="modified residue" description="4-aspartylphosphate" evidence="5">
    <location>
        <position position="55"/>
    </location>
</feature>
<organism evidence="8 9">
    <name type="scientific">Geodermatophilus amargosae</name>
    <dbReference type="NCBI Taxonomy" id="1296565"/>
    <lineage>
        <taxon>Bacteria</taxon>
        <taxon>Bacillati</taxon>
        <taxon>Actinomycetota</taxon>
        <taxon>Actinomycetes</taxon>
        <taxon>Geodermatophilales</taxon>
        <taxon>Geodermatophilaceae</taxon>
        <taxon>Geodermatophilus</taxon>
    </lineage>
</organism>
<dbReference type="OrthoDB" id="3208680at2"/>
<evidence type="ECO:0000256" key="4">
    <source>
        <dbReference type="ARBA" id="ARBA00023163"/>
    </source>
</evidence>
<dbReference type="SMART" id="SM00421">
    <property type="entry name" value="HTH_LUXR"/>
    <property type="match status" value="1"/>
</dbReference>
<dbReference type="Gene3D" id="3.40.50.2300">
    <property type="match status" value="1"/>
</dbReference>
<dbReference type="InterPro" id="IPR001789">
    <property type="entry name" value="Sig_transdc_resp-reg_receiver"/>
</dbReference>
<dbReference type="PROSITE" id="PS50043">
    <property type="entry name" value="HTH_LUXR_2"/>
    <property type="match status" value="1"/>
</dbReference>
<dbReference type="Pfam" id="PF00196">
    <property type="entry name" value="GerE"/>
    <property type="match status" value="1"/>
</dbReference>
<reference evidence="9" key="1">
    <citation type="submission" date="2016-10" db="EMBL/GenBank/DDBJ databases">
        <authorList>
            <person name="Varghese N."/>
            <person name="Submissions S."/>
        </authorList>
    </citation>
    <scope>NUCLEOTIDE SEQUENCE [LARGE SCALE GENOMIC DNA]</scope>
    <source>
        <strain evidence="9">DSM 46136</strain>
    </source>
</reference>
<keyword evidence="2" id="KW-0805">Transcription regulation</keyword>
<dbReference type="SMART" id="SM00448">
    <property type="entry name" value="REC"/>
    <property type="match status" value="1"/>
</dbReference>
<dbReference type="Pfam" id="PF00072">
    <property type="entry name" value="Response_reg"/>
    <property type="match status" value="1"/>
</dbReference>
<dbReference type="PANTHER" id="PTHR43214">
    <property type="entry name" value="TWO-COMPONENT RESPONSE REGULATOR"/>
    <property type="match status" value="1"/>
</dbReference>
<dbReference type="GO" id="GO:0000160">
    <property type="term" value="P:phosphorelay signal transduction system"/>
    <property type="evidence" value="ECO:0007669"/>
    <property type="project" value="InterPro"/>
</dbReference>
<dbReference type="SUPFAM" id="SSF52172">
    <property type="entry name" value="CheY-like"/>
    <property type="match status" value="1"/>
</dbReference>
<keyword evidence="4" id="KW-0804">Transcription</keyword>
<dbReference type="InterPro" id="IPR058245">
    <property type="entry name" value="NreC/VraR/RcsB-like_REC"/>
</dbReference>
<proteinExistence type="predicted"/>
<evidence type="ECO:0000313" key="8">
    <source>
        <dbReference type="EMBL" id="SFU08956.1"/>
    </source>
</evidence>
<dbReference type="InterPro" id="IPR011006">
    <property type="entry name" value="CheY-like_superfamily"/>
</dbReference>
<dbReference type="AlphaFoldDB" id="A0A1I7DBH7"/>
<evidence type="ECO:0000313" key="9">
    <source>
        <dbReference type="Proteomes" id="UP000199546"/>
    </source>
</evidence>
<dbReference type="InterPro" id="IPR000792">
    <property type="entry name" value="Tscrpt_reg_LuxR_C"/>
</dbReference>
<evidence type="ECO:0000256" key="3">
    <source>
        <dbReference type="ARBA" id="ARBA00023125"/>
    </source>
</evidence>
<evidence type="ECO:0000256" key="2">
    <source>
        <dbReference type="ARBA" id="ARBA00023015"/>
    </source>
</evidence>
<evidence type="ECO:0000259" key="7">
    <source>
        <dbReference type="PROSITE" id="PS50110"/>
    </source>
</evidence>
<dbReference type="STRING" id="1296565.SAMN05660657_05574"/>
<evidence type="ECO:0000256" key="5">
    <source>
        <dbReference type="PROSITE-ProRule" id="PRU00169"/>
    </source>
</evidence>
<evidence type="ECO:0000259" key="6">
    <source>
        <dbReference type="PROSITE" id="PS50043"/>
    </source>
</evidence>
<dbReference type="PROSITE" id="PS50110">
    <property type="entry name" value="RESPONSE_REGULATORY"/>
    <property type="match status" value="1"/>
</dbReference>
<dbReference type="InterPro" id="IPR016032">
    <property type="entry name" value="Sig_transdc_resp-reg_C-effctor"/>
</dbReference>
<accession>A0A1I7DBH7</accession>
<dbReference type="CDD" id="cd17535">
    <property type="entry name" value="REC_NarL-like"/>
    <property type="match status" value="1"/>
</dbReference>
<evidence type="ECO:0000256" key="1">
    <source>
        <dbReference type="ARBA" id="ARBA00022553"/>
    </source>
</evidence>
<dbReference type="RefSeq" id="WP_093585035.1">
    <property type="nucleotide sequence ID" value="NZ_FPBA01000044.1"/>
</dbReference>
<protein>
    <submittedName>
        <fullName evidence="8">Two component transcriptional regulator, LuxR family</fullName>
    </submittedName>
</protein>
<dbReference type="PANTHER" id="PTHR43214:SF24">
    <property type="entry name" value="TRANSCRIPTIONAL REGULATORY PROTEIN NARL-RELATED"/>
    <property type="match status" value="1"/>
</dbReference>
<dbReference type="EMBL" id="FPBA01000044">
    <property type="protein sequence ID" value="SFU08956.1"/>
    <property type="molecule type" value="Genomic_DNA"/>
</dbReference>
<keyword evidence="3" id="KW-0238">DNA-binding</keyword>
<name>A0A1I7DBH7_9ACTN</name>
<dbReference type="CDD" id="cd06170">
    <property type="entry name" value="LuxR_C_like"/>
    <property type="match status" value="1"/>
</dbReference>
<feature type="domain" description="Response regulatory" evidence="7">
    <location>
        <begin position="4"/>
        <end position="125"/>
    </location>
</feature>
<keyword evidence="1 5" id="KW-0597">Phosphoprotein</keyword>
<dbReference type="InterPro" id="IPR039420">
    <property type="entry name" value="WalR-like"/>
</dbReference>
<feature type="domain" description="HTH luxR-type" evidence="6">
    <location>
        <begin position="149"/>
        <end position="214"/>
    </location>
</feature>
<gene>
    <name evidence="8" type="ORF">SAMN05660657_05574</name>
</gene>
<dbReference type="GO" id="GO:0006355">
    <property type="term" value="P:regulation of DNA-templated transcription"/>
    <property type="evidence" value="ECO:0007669"/>
    <property type="project" value="InterPro"/>
</dbReference>
<sequence>MVLRVVLADDNFLVRQGTAALLAEAADVDVIALAEDGPSLVQTVRATAPDVVLTDIRMPPTYTDEGLRAAKQIRRDHPGTGVVVLSQYAEPADVMDLLSGGVAGLGYLLKERIARLDELVAALHAVRRGGSALDPHVVEALVIRRRDQDRSPLAALSERELAVLREMATGKSNAAIARALYVSERAVEKHTNALFAKLGVTEEPDVNRRVLAVLRFLEAPPPD</sequence>
<dbReference type="Proteomes" id="UP000199546">
    <property type="component" value="Unassembled WGS sequence"/>
</dbReference>
<dbReference type="PRINTS" id="PR00038">
    <property type="entry name" value="HTHLUXR"/>
</dbReference>
<dbReference type="SUPFAM" id="SSF46894">
    <property type="entry name" value="C-terminal effector domain of the bipartite response regulators"/>
    <property type="match status" value="1"/>
</dbReference>
<dbReference type="GO" id="GO:0003677">
    <property type="term" value="F:DNA binding"/>
    <property type="evidence" value="ECO:0007669"/>
    <property type="project" value="UniProtKB-KW"/>
</dbReference>